<dbReference type="Proteomes" id="UP000287033">
    <property type="component" value="Unassembled WGS sequence"/>
</dbReference>
<reference evidence="2 3" key="1">
    <citation type="journal article" date="2018" name="Nat. Ecol. Evol.">
        <title>Shark genomes provide insights into elasmobranch evolution and the origin of vertebrates.</title>
        <authorList>
            <person name="Hara Y"/>
            <person name="Yamaguchi K"/>
            <person name="Onimaru K"/>
            <person name="Kadota M"/>
            <person name="Koyanagi M"/>
            <person name="Keeley SD"/>
            <person name="Tatsumi K"/>
            <person name="Tanaka K"/>
            <person name="Motone F"/>
            <person name="Kageyama Y"/>
            <person name="Nozu R"/>
            <person name="Adachi N"/>
            <person name="Nishimura O"/>
            <person name="Nakagawa R"/>
            <person name="Tanegashima C"/>
            <person name="Kiyatake I"/>
            <person name="Matsumoto R"/>
            <person name="Murakumo K"/>
            <person name="Nishida K"/>
            <person name="Terakita A"/>
            <person name="Kuratani S"/>
            <person name="Sato K"/>
            <person name="Hyodo S Kuraku.S."/>
        </authorList>
    </citation>
    <scope>NUCLEOTIDE SEQUENCE [LARGE SCALE GENOMIC DNA]</scope>
</reference>
<keyword evidence="3" id="KW-1185">Reference proteome</keyword>
<gene>
    <name evidence="2" type="ORF">chiPu_0024922</name>
</gene>
<keyword evidence="1" id="KW-1133">Transmembrane helix</keyword>
<feature type="transmembrane region" description="Helical" evidence="1">
    <location>
        <begin position="35"/>
        <end position="55"/>
    </location>
</feature>
<sequence>MDRAVGRWRGFKNVSCRPETAGGKTLPLAPERARIAGLLPAIWALFGTVAIFVGGSGRQQACAKRMGGEGQLLE</sequence>
<protein>
    <submittedName>
        <fullName evidence="2">Uncharacterized protein</fullName>
    </submittedName>
</protein>
<evidence type="ECO:0000256" key="1">
    <source>
        <dbReference type="SAM" id="Phobius"/>
    </source>
</evidence>
<evidence type="ECO:0000313" key="2">
    <source>
        <dbReference type="EMBL" id="GCC40507.1"/>
    </source>
</evidence>
<keyword evidence="1" id="KW-0812">Transmembrane</keyword>
<dbReference type="EMBL" id="BEZZ01048802">
    <property type="protein sequence ID" value="GCC40507.1"/>
    <property type="molecule type" value="Genomic_DNA"/>
</dbReference>
<name>A0A401TD03_CHIPU</name>
<accession>A0A401TD03</accession>
<organism evidence="2 3">
    <name type="scientific">Chiloscyllium punctatum</name>
    <name type="common">Brownbanded bambooshark</name>
    <name type="synonym">Hemiscyllium punctatum</name>
    <dbReference type="NCBI Taxonomy" id="137246"/>
    <lineage>
        <taxon>Eukaryota</taxon>
        <taxon>Metazoa</taxon>
        <taxon>Chordata</taxon>
        <taxon>Craniata</taxon>
        <taxon>Vertebrata</taxon>
        <taxon>Chondrichthyes</taxon>
        <taxon>Elasmobranchii</taxon>
        <taxon>Galeomorphii</taxon>
        <taxon>Galeoidea</taxon>
        <taxon>Orectolobiformes</taxon>
        <taxon>Hemiscylliidae</taxon>
        <taxon>Chiloscyllium</taxon>
    </lineage>
</organism>
<keyword evidence="1" id="KW-0472">Membrane</keyword>
<dbReference type="AlphaFoldDB" id="A0A401TD03"/>
<proteinExistence type="predicted"/>
<comment type="caution">
    <text evidence="2">The sequence shown here is derived from an EMBL/GenBank/DDBJ whole genome shotgun (WGS) entry which is preliminary data.</text>
</comment>
<evidence type="ECO:0000313" key="3">
    <source>
        <dbReference type="Proteomes" id="UP000287033"/>
    </source>
</evidence>